<dbReference type="Proteomes" id="UP000220106">
    <property type="component" value="Unassembled WGS sequence"/>
</dbReference>
<dbReference type="EMBL" id="NUEQ01000011">
    <property type="protein sequence ID" value="PEJ35995.1"/>
    <property type="molecule type" value="Genomic_DNA"/>
</dbReference>
<evidence type="ECO:0008006" key="3">
    <source>
        <dbReference type="Google" id="ProtNLM"/>
    </source>
</evidence>
<organism evidence="1 2">
    <name type="scientific">Peribacillus butanolivorans</name>
    <dbReference type="NCBI Taxonomy" id="421767"/>
    <lineage>
        <taxon>Bacteria</taxon>
        <taxon>Bacillati</taxon>
        <taxon>Bacillota</taxon>
        <taxon>Bacilli</taxon>
        <taxon>Bacillales</taxon>
        <taxon>Bacillaceae</taxon>
        <taxon>Peribacillus</taxon>
    </lineage>
</organism>
<proteinExistence type="predicted"/>
<reference evidence="1 2" key="1">
    <citation type="submission" date="2017-09" db="EMBL/GenBank/DDBJ databases">
        <title>Large-scale bioinformatics analysis of Bacillus genomes uncovers conserved roles of natural products in bacterial physiology.</title>
        <authorList>
            <consortium name="Agbiome Team Llc"/>
            <person name="Bleich R.M."/>
            <person name="Kirk G.J."/>
            <person name="Santa Maria K.C."/>
            <person name="Allen S.E."/>
            <person name="Farag S."/>
            <person name="Shank E.A."/>
            <person name="Bowers A."/>
        </authorList>
    </citation>
    <scope>NUCLEOTIDE SEQUENCE [LARGE SCALE GENOMIC DNA]</scope>
    <source>
        <strain evidence="1 2">AFS003229</strain>
    </source>
</reference>
<sequence>MEGKHMAKAIRQINKQVPNAMEEQAQSIGEILKALADNKEGILSALAILKNLQEIGILDALHAILENRTDVGVIAMQQVNQPGMHNTIKNAIYLFNFMGTLKPDQLQSMLGGVTKGLDHMGESIKNHEKHSLWKLGKSLRNPEIKAALTTMVEFLHGMGESFTQHPSKELHPEGGQG</sequence>
<dbReference type="Pfam" id="PF07849">
    <property type="entry name" value="DUF1641"/>
    <property type="match status" value="1"/>
</dbReference>
<gene>
    <name evidence="1" type="ORF">CN689_06025</name>
</gene>
<dbReference type="AlphaFoldDB" id="A0AAX0S6F5"/>
<comment type="caution">
    <text evidence="1">The sequence shown here is derived from an EMBL/GenBank/DDBJ whole genome shotgun (WGS) entry which is preliminary data.</text>
</comment>
<accession>A0AAX0S6F5</accession>
<dbReference type="PANTHER" id="PTHR38433">
    <property type="match status" value="1"/>
</dbReference>
<dbReference type="PANTHER" id="PTHR38433:SF1">
    <property type="entry name" value="DUF1641 DOMAIN-CONTAINING PROTEIN"/>
    <property type="match status" value="1"/>
</dbReference>
<evidence type="ECO:0000313" key="2">
    <source>
        <dbReference type="Proteomes" id="UP000220106"/>
    </source>
</evidence>
<dbReference type="InterPro" id="IPR012440">
    <property type="entry name" value="DUF1641"/>
</dbReference>
<name>A0AAX0S6F5_9BACI</name>
<evidence type="ECO:0000313" key="1">
    <source>
        <dbReference type="EMBL" id="PEJ35995.1"/>
    </source>
</evidence>
<protein>
    <recommendedName>
        <fullName evidence="3">DUF1641 domain-containing protein</fullName>
    </recommendedName>
</protein>